<proteinExistence type="predicted"/>
<dbReference type="InterPro" id="IPR035979">
    <property type="entry name" value="RBD_domain_sf"/>
</dbReference>
<organism evidence="5 6">
    <name type="scientific">Geotrypetes seraphini</name>
    <name type="common">Gaboon caecilian</name>
    <name type="synonym">Caecilia seraphini</name>
    <dbReference type="NCBI Taxonomy" id="260995"/>
    <lineage>
        <taxon>Eukaryota</taxon>
        <taxon>Metazoa</taxon>
        <taxon>Chordata</taxon>
        <taxon>Craniata</taxon>
        <taxon>Vertebrata</taxon>
        <taxon>Euteleostomi</taxon>
        <taxon>Amphibia</taxon>
        <taxon>Gymnophiona</taxon>
        <taxon>Geotrypetes</taxon>
    </lineage>
</organism>
<dbReference type="PANTHER" id="PTHR23003">
    <property type="entry name" value="RNA RECOGNITION MOTIF RRM DOMAIN CONTAINING PROTEIN"/>
    <property type="match status" value="1"/>
</dbReference>
<dbReference type="SUPFAM" id="SSF54928">
    <property type="entry name" value="RNA-binding domain, RBD"/>
    <property type="match status" value="1"/>
</dbReference>
<dbReference type="InterPro" id="IPR000504">
    <property type="entry name" value="RRM_dom"/>
</dbReference>
<gene>
    <name evidence="6" type="primary">TDRD10</name>
</gene>
<dbReference type="GeneID" id="117359400"/>
<accession>A0A6P8QM46</accession>
<feature type="domain" description="RRM" evidence="4">
    <location>
        <begin position="77"/>
        <end position="150"/>
    </location>
</feature>
<dbReference type="KEGG" id="gsh:117359400"/>
<protein>
    <submittedName>
        <fullName evidence="6">Tudor domain-containing protein 10 isoform X1</fullName>
    </submittedName>
</protein>
<evidence type="ECO:0000313" key="5">
    <source>
        <dbReference type="Proteomes" id="UP000515159"/>
    </source>
</evidence>
<dbReference type="PROSITE" id="PS50102">
    <property type="entry name" value="RRM"/>
    <property type="match status" value="1"/>
</dbReference>
<keyword evidence="5" id="KW-1185">Reference proteome</keyword>
<feature type="region of interest" description="Disordered" evidence="3">
    <location>
        <begin position="155"/>
        <end position="179"/>
    </location>
</feature>
<dbReference type="InterPro" id="IPR050374">
    <property type="entry name" value="RRT5_SRSF_SR"/>
</dbReference>
<dbReference type="GO" id="GO:0003729">
    <property type="term" value="F:mRNA binding"/>
    <property type="evidence" value="ECO:0007669"/>
    <property type="project" value="TreeGrafter"/>
</dbReference>
<evidence type="ECO:0000313" key="6">
    <source>
        <dbReference type="RefSeq" id="XP_033797994.1"/>
    </source>
</evidence>
<dbReference type="InParanoid" id="A0A6P8QM46"/>
<evidence type="ECO:0000259" key="4">
    <source>
        <dbReference type="PROSITE" id="PS50102"/>
    </source>
</evidence>
<dbReference type="InterPro" id="IPR012677">
    <property type="entry name" value="Nucleotide-bd_a/b_plait_sf"/>
</dbReference>
<evidence type="ECO:0000256" key="2">
    <source>
        <dbReference type="PROSITE-ProRule" id="PRU00176"/>
    </source>
</evidence>
<dbReference type="CTD" id="126668"/>
<dbReference type="Proteomes" id="UP000515159">
    <property type="component" value="Chromosome 4"/>
</dbReference>
<evidence type="ECO:0000256" key="3">
    <source>
        <dbReference type="SAM" id="MobiDB-lite"/>
    </source>
</evidence>
<dbReference type="AlphaFoldDB" id="A0A6P8QM46"/>
<keyword evidence="1 2" id="KW-0694">RNA-binding</keyword>
<dbReference type="GO" id="GO:0005634">
    <property type="term" value="C:nucleus"/>
    <property type="evidence" value="ECO:0007669"/>
    <property type="project" value="TreeGrafter"/>
</dbReference>
<reference evidence="6" key="1">
    <citation type="submission" date="2025-08" db="UniProtKB">
        <authorList>
            <consortium name="RefSeq"/>
        </authorList>
    </citation>
    <scope>IDENTIFICATION</scope>
</reference>
<dbReference type="Pfam" id="PF00076">
    <property type="entry name" value="RRM_1"/>
    <property type="match status" value="1"/>
</dbReference>
<sequence length="277" mass="31897">MNWLAMDGGGRCRSRGSVSGAAGRCVARADRNTLRLMDFPMARRGPNGRGGDELNEDFLKTQQAVGVTKTEQRRAQQELYAGNLPSNISMKHLKSLFSKYNPKCIRKVETERKCYAFIDFEDSETLELAIKQLNNTTYEGRRLIVHMAHQKRKERVSWKNTKREQSEDISKETKEPSDTLTSDMYAELDKSSLCANSEYLCYEEDEQDVCETPDQGGHMIQDQDMYVTSKQHSCIIHDQGVCMMTVLHQQSRNLDLEEKKLLLEIKKLEMEIRKLKT</sequence>
<dbReference type="SMART" id="SM00360">
    <property type="entry name" value="RRM"/>
    <property type="match status" value="1"/>
</dbReference>
<dbReference type="OrthoDB" id="21643at2759"/>
<name>A0A6P8QM46_GEOSA</name>
<feature type="compositionally biased region" description="Basic and acidic residues" evidence="3">
    <location>
        <begin position="155"/>
        <end position="177"/>
    </location>
</feature>
<dbReference type="Gene3D" id="3.30.70.330">
    <property type="match status" value="1"/>
</dbReference>
<dbReference type="RefSeq" id="XP_033797994.1">
    <property type="nucleotide sequence ID" value="XM_033942103.1"/>
</dbReference>
<dbReference type="GO" id="GO:0005737">
    <property type="term" value="C:cytoplasm"/>
    <property type="evidence" value="ECO:0007669"/>
    <property type="project" value="TreeGrafter"/>
</dbReference>
<evidence type="ECO:0000256" key="1">
    <source>
        <dbReference type="ARBA" id="ARBA00022884"/>
    </source>
</evidence>